<protein>
    <recommendedName>
        <fullName evidence="3">Cilia- and flagella-associated protein 157</fullName>
    </recommendedName>
</protein>
<evidence type="ECO:0000256" key="4">
    <source>
        <dbReference type="ARBA" id="ARBA00023054"/>
    </source>
</evidence>
<keyword evidence="5" id="KW-0969">Cilium</keyword>
<dbReference type="AlphaFoldDB" id="A0A226F8E5"/>
<keyword evidence="6" id="KW-0966">Cell projection</keyword>
<proteinExistence type="inferred from homology"/>
<evidence type="ECO:0000313" key="8">
    <source>
        <dbReference type="EMBL" id="OXA65126.1"/>
    </source>
</evidence>
<dbReference type="EMBL" id="LNIX01000001">
    <property type="protein sequence ID" value="OXA65126.1"/>
    <property type="molecule type" value="Genomic_DNA"/>
</dbReference>
<evidence type="ECO:0000256" key="6">
    <source>
        <dbReference type="ARBA" id="ARBA00023273"/>
    </source>
</evidence>
<dbReference type="InterPro" id="IPR038844">
    <property type="entry name" value="CFAP157"/>
</dbReference>
<comment type="caution">
    <text evidence="8">The sequence shown here is derived from an EMBL/GenBank/DDBJ whole genome shotgun (WGS) entry which is preliminary data.</text>
</comment>
<evidence type="ECO:0000256" key="7">
    <source>
        <dbReference type="SAM" id="Coils"/>
    </source>
</evidence>
<organism evidence="8 9">
    <name type="scientific">Folsomia candida</name>
    <name type="common">Springtail</name>
    <dbReference type="NCBI Taxonomy" id="158441"/>
    <lineage>
        <taxon>Eukaryota</taxon>
        <taxon>Metazoa</taxon>
        <taxon>Ecdysozoa</taxon>
        <taxon>Arthropoda</taxon>
        <taxon>Hexapoda</taxon>
        <taxon>Collembola</taxon>
        <taxon>Entomobryomorpha</taxon>
        <taxon>Isotomoidea</taxon>
        <taxon>Isotomidae</taxon>
        <taxon>Proisotominae</taxon>
        <taxon>Folsomia</taxon>
    </lineage>
</organism>
<evidence type="ECO:0000256" key="5">
    <source>
        <dbReference type="ARBA" id="ARBA00023069"/>
    </source>
</evidence>
<comment type="subcellular location">
    <subcellularLocation>
        <location evidence="1">Cell projection</location>
        <location evidence="1">Cilium</location>
    </subcellularLocation>
</comment>
<sequence length="426" mass="50128">MGKPIKGKKKAAAAAKKKEMEELALQEQAAVEDEYEFQKTCFEIRIKELTTLNLGLQRKSEYLDSQNEVFKVQLEDLREEKEDLVSHLQRSYNAEKTNVKELEDRLYGTHLSMLQERSAYEQKLKEKDKCFEEMEINLNKKIQDLDANITALEEFRVQKDKLTFEREELQRILKEERDRFARNYDELENNLIRYRERIKNESVEMVKKMANDVQRAGKLCLTATVKSAIAENIRLQDELENSSQTNLSLREKIDTFENQYRNQKVAMKVLEEENSILHKKSLQYRLMTQELIDRQILLQEQLEYSSELEKEIIDLKAAHKFCPSEEEIQTRVKMELEKYLENAGRDSNNEYEVDDKKHAKISELRSSILQIAIAAKTIAQVSTSQDFDLLKDDFNRKMQNIYTIADEIPELSSDMALKQMSEKIIP</sequence>
<dbReference type="OrthoDB" id="166611at2759"/>
<dbReference type="PANTHER" id="PTHR31954">
    <property type="entry name" value="CILIA- AND FLAGELLA-ASSOCIATED PROTEIN 157"/>
    <property type="match status" value="1"/>
</dbReference>
<evidence type="ECO:0000256" key="2">
    <source>
        <dbReference type="ARBA" id="ARBA00010841"/>
    </source>
</evidence>
<accession>A0A226F8E5</accession>
<name>A0A226F8E5_FOLCA</name>
<dbReference type="PANTHER" id="PTHR31954:SF1">
    <property type="entry name" value="CILIA- AND FLAGELLA-ASSOCIATED PROTEIN 157"/>
    <property type="match status" value="1"/>
</dbReference>
<dbReference type="GO" id="GO:0036064">
    <property type="term" value="C:ciliary basal body"/>
    <property type="evidence" value="ECO:0007669"/>
    <property type="project" value="TreeGrafter"/>
</dbReference>
<reference evidence="8 9" key="1">
    <citation type="submission" date="2015-12" db="EMBL/GenBank/DDBJ databases">
        <title>The genome of Folsomia candida.</title>
        <authorList>
            <person name="Faddeeva A."/>
            <person name="Derks M.F."/>
            <person name="Anvar Y."/>
            <person name="Smit S."/>
            <person name="Van Straalen N."/>
            <person name="Roelofs D."/>
        </authorList>
    </citation>
    <scope>NUCLEOTIDE SEQUENCE [LARGE SCALE GENOMIC DNA]</scope>
    <source>
        <strain evidence="8 9">VU population</strain>
        <tissue evidence="8">Whole body</tissue>
    </source>
</reference>
<gene>
    <name evidence="8" type="ORF">Fcan01_01839</name>
</gene>
<feature type="coiled-coil region" evidence="7">
    <location>
        <begin position="152"/>
        <end position="273"/>
    </location>
</feature>
<dbReference type="Proteomes" id="UP000198287">
    <property type="component" value="Unassembled WGS sequence"/>
</dbReference>
<feature type="coiled-coil region" evidence="7">
    <location>
        <begin position="67"/>
        <end position="105"/>
    </location>
</feature>
<keyword evidence="9" id="KW-1185">Reference proteome</keyword>
<comment type="similarity">
    <text evidence="2">Belongs to the CFAP157 family.</text>
</comment>
<evidence type="ECO:0000313" key="9">
    <source>
        <dbReference type="Proteomes" id="UP000198287"/>
    </source>
</evidence>
<evidence type="ECO:0000256" key="3">
    <source>
        <dbReference type="ARBA" id="ARBA00014087"/>
    </source>
</evidence>
<dbReference type="OMA" id="ARYQKKC"/>
<keyword evidence="4 7" id="KW-0175">Coiled coil</keyword>
<dbReference type="GO" id="GO:0008017">
    <property type="term" value="F:microtubule binding"/>
    <property type="evidence" value="ECO:0007669"/>
    <property type="project" value="TreeGrafter"/>
</dbReference>
<evidence type="ECO:0000256" key="1">
    <source>
        <dbReference type="ARBA" id="ARBA00004138"/>
    </source>
</evidence>